<evidence type="ECO:0000313" key="6">
    <source>
        <dbReference type="EMBL" id="VDI78696.1"/>
    </source>
</evidence>
<reference evidence="6" key="1">
    <citation type="submission" date="2018-11" db="EMBL/GenBank/DDBJ databases">
        <authorList>
            <person name="Alioto T."/>
            <person name="Alioto T."/>
        </authorList>
    </citation>
    <scope>NUCLEOTIDE SEQUENCE</scope>
</reference>
<dbReference type="Proteomes" id="UP000596742">
    <property type="component" value="Unassembled WGS sequence"/>
</dbReference>
<dbReference type="GO" id="GO:0046930">
    <property type="term" value="C:pore complex"/>
    <property type="evidence" value="ECO:0007669"/>
    <property type="project" value="InterPro"/>
</dbReference>
<dbReference type="SUPFAM" id="SSF63724">
    <property type="entry name" value="Cytolysin/lectin"/>
    <property type="match status" value="1"/>
</dbReference>
<keyword evidence="4" id="KW-0472">Membrane</keyword>
<protein>
    <submittedName>
        <fullName evidence="6">Uncharacterized protein</fullName>
    </submittedName>
</protein>
<dbReference type="GO" id="GO:0046931">
    <property type="term" value="P:pore complex assembly"/>
    <property type="evidence" value="ECO:0007669"/>
    <property type="project" value="InterPro"/>
</dbReference>
<evidence type="ECO:0000256" key="5">
    <source>
        <dbReference type="ARBA" id="ARBA00023331"/>
    </source>
</evidence>
<comment type="caution">
    <text evidence="6">The sequence shown here is derived from an EMBL/GenBank/DDBJ whole genome shotgun (WGS) entry which is preliminary data.</text>
</comment>
<dbReference type="PANTHER" id="PTHR40388">
    <property type="entry name" value="BRYOPORIN"/>
    <property type="match status" value="1"/>
</dbReference>
<name>A0A8B6HGC2_MYTGA</name>
<evidence type="ECO:0000313" key="7">
    <source>
        <dbReference type="Proteomes" id="UP000596742"/>
    </source>
</evidence>
<dbReference type="AlphaFoldDB" id="A0A8B6HGC2"/>
<gene>
    <name evidence="6" type="ORF">MGAL_10B038197</name>
</gene>
<comment type="subcellular location">
    <subcellularLocation>
        <location evidence="2">Nematocyst</location>
    </subcellularLocation>
    <subcellularLocation>
        <location evidence="1">Target cell membrane</location>
    </subcellularLocation>
</comment>
<dbReference type="PANTHER" id="PTHR40388:SF1">
    <property type="entry name" value="BRYOPORIN"/>
    <property type="match status" value="1"/>
</dbReference>
<proteinExistence type="predicted"/>
<dbReference type="Pfam" id="PF06369">
    <property type="entry name" value="Anemone_cytotox"/>
    <property type="match status" value="1"/>
</dbReference>
<evidence type="ECO:0000256" key="4">
    <source>
        <dbReference type="ARBA" id="ARBA00023298"/>
    </source>
</evidence>
<keyword evidence="4" id="KW-1053">Target membrane</keyword>
<dbReference type="GO" id="GO:0051715">
    <property type="term" value="P:cytolysis in another organism"/>
    <property type="evidence" value="ECO:0007669"/>
    <property type="project" value="InterPro"/>
</dbReference>
<dbReference type="InterPro" id="IPR015926">
    <property type="entry name" value="Cytolysin/lectin"/>
</dbReference>
<dbReference type="InterPro" id="IPR050677">
    <property type="entry name" value="Actinoporin_PFT"/>
</dbReference>
<dbReference type="Gene3D" id="2.60.270.20">
    <property type="entry name" value="Cytolysin/lectin"/>
    <property type="match status" value="1"/>
</dbReference>
<keyword evidence="5" id="KW-0166">Nematocyst</keyword>
<sequence>MTKLGGGYSIECTVIVENWTKYPLTDARVTPYSGSLYSSAVSIRPGEKEQFITHKTSWSSYGSAGVASWLIGDGHGKRAAVMWSVPYCHLFYSNWLAVGLTESGNQAHKDWFEQMYYHESESGLHFKRKDYYYDTNILSFKDEKFEITMGTSYKPTARIIIKPLNETDLAPGLKRDG</sequence>
<accession>A0A8B6HGC2</accession>
<organism evidence="6 7">
    <name type="scientific">Mytilus galloprovincialis</name>
    <name type="common">Mediterranean mussel</name>
    <dbReference type="NCBI Taxonomy" id="29158"/>
    <lineage>
        <taxon>Eukaryota</taxon>
        <taxon>Metazoa</taxon>
        <taxon>Spiralia</taxon>
        <taxon>Lophotrochozoa</taxon>
        <taxon>Mollusca</taxon>
        <taxon>Bivalvia</taxon>
        <taxon>Autobranchia</taxon>
        <taxon>Pteriomorphia</taxon>
        <taxon>Mytilida</taxon>
        <taxon>Mytiloidea</taxon>
        <taxon>Mytilidae</taxon>
        <taxon>Mytilinae</taxon>
        <taxon>Mytilus</taxon>
    </lineage>
</organism>
<dbReference type="InterPro" id="IPR009104">
    <property type="entry name" value="Anemon_actinoporin-like"/>
</dbReference>
<dbReference type="GO" id="GO:0044218">
    <property type="term" value="C:other organism cell membrane"/>
    <property type="evidence" value="ECO:0007669"/>
    <property type="project" value="UniProtKB-KW"/>
</dbReference>
<dbReference type="GO" id="GO:0015267">
    <property type="term" value="F:channel activity"/>
    <property type="evidence" value="ECO:0007669"/>
    <property type="project" value="InterPro"/>
</dbReference>
<keyword evidence="3" id="KW-1052">Target cell membrane</keyword>
<dbReference type="EMBL" id="UYJE01009994">
    <property type="protein sequence ID" value="VDI78696.1"/>
    <property type="molecule type" value="Genomic_DNA"/>
</dbReference>
<evidence type="ECO:0000256" key="3">
    <source>
        <dbReference type="ARBA" id="ARBA00022537"/>
    </source>
</evidence>
<evidence type="ECO:0000256" key="2">
    <source>
        <dbReference type="ARBA" id="ARBA00004532"/>
    </source>
</evidence>
<evidence type="ECO:0000256" key="1">
    <source>
        <dbReference type="ARBA" id="ARBA00004175"/>
    </source>
</evidence>
<keyword evidence="7" id="KW-1185">Reference proteome</keyword>
<dbReference type="GO" id="GO:0006812">
    <property type="term" value="P:monoatomic cation transport"/>
    <property type="evidence" value="ECO:0007669"/>
    <property type="project" value="InterPro"/>
</dbReference>
<dbReference type="OrthoDB" id="6132998at2759"/>
<dbReference type="GO" id="GO:0042151">
    <property type="term" value="C:nematocyst"/>
    <property type="evidence" value="ECO:0007669"/>
    <property type="project" value="UniProtKB-SubCell"/>
</dbReference>